<evidence type="ECO:0000256" key="3">
    <source>
        <dbReference type="ARBA" id="ARBA00012744"/>
    </source>
</evidence>
<evidence type="ECO:0000256" key="6">
    <source>
        <dbReference type="ARBA" id="ARBA00023295"/>
    </source>
</evidence>
<dbReference type="InterPro" id="IPR036962">
    <property type="entry name" value="Glyco_hydro_3_N_sf"/>
</dbReference>
<keyword evidence="10" id="KW-1185">Reference proteome</keyword>
<dbReference type="SUPFAM" id="SSF52279">
    <property type="entry name" value="Beta-D-glucan exohydrolase, C-terminal domain"/>
    <property type="match status" value="1"/>
</dbReference>
<dbReference type="InterPro" id="IPR002772">
    <property type="entry name" value="Glyco_hydro_3_C"/>
</dbReference>
<reference evidence="10" key="1">
    <citation type="journal article" date="2019" name="Int. J. Syst. Evol. Microbiol.">
        <title>The Global Catalogue of Microorganisms (GCM) 10K type strain sequencing project: providing services to taxonomists for standard genome sequencing and annotation.</title>
        <authorList>
            <consortium name="The Broad Institute Genomics Platform"/>
            <consortium name="The Broad Institute Genome Sequencing Center for Infectious Disease"/>
            <person name="Wu L."/>
            <person name="Ma J."/>
        </authorList>
    </citation>
    <scope>NUCLEOTIDE SEQUENCE [LARGE SCALE GENOMIC DNA]</scope>
    <source>
        <strain evidence="10">JCM 17986</strain>
    </source>
</reference>
<dbReference type="InterPro" id="IPR001764">
    <property type="entry name" value="Glyco_hydro_3_N"/>
</dbReference>
<evidence type="ECO:0000256" key="1">
    <source>
        <dbReference type="ARBA" id="ARBA00000448"/>
    </source>
</evidence>
<evidence type="ECO:0000313" key="10">
    <source>
        <dbReference type="Proteomes" id="UP001500466"/>
    </source>
</evidence>
<gene>
    <name evidence="9" type="ORF">GCM10023205_58860</name>
</gene>
<comment type="caution">
    <text evidence="9">The sequence shown here is derived from an EMBL/GenBank/DDBJ whole genome shotgun (WGS) entry which is preliminary data.</text>
</comment>
<accession>A0ABP9HXY9</accession>
<keyword evidence="5 9" id="KW-0378">Hydrolase</keyword>
<protein>
    <recommendedName>
        <fullName evidence="3">beta-glucosidase</fullName>
        <ecNumber evidence="3">3.2.1.21</ecNumber>
    </recommendedName>
</protein>
<evidence type="ECO:0000259" key="7">
    <source>
        <dbReference type="Pfam" id="PF00933"/>
    </source>
</evidence>
<name>A0ABP9HXY9_9ACTN</name>
<dbReference type="RefSeq" id="WP_345678760.1">
    <property type="nucleotide sequence ID" value="NZ_BAABHS010000024.1"/>
</dbReference>
<dbReference type="InterPro" id="IPR017853">
    <property type="entry name" value="GH"/>
</dbReference>
<keyword evidence="6" id="KW-0326">Glycosidase</keyword>
<evidence type="ECO:0000256" key="5">
    <source>
        <dbReference type="ARBA" id="ARBA00022801"/>
    </source>
</evidence>
<feature type="domain" description="Glycoside hydrolase family 3 N-terminal" evidence="7">
    <location>
        <begin position="122"/>
        <end position="365"/>
    </location>
</feature>
<dbReference type="EMBL" id="BAABHS010000024">
    <property type="protein sequence ID" value="GAA4981772.1"/>
    <property type="molecule type" value="Genomic_DNA"/>
</dbReference>
<evidence type="ECO:0000256" key="2">
    <source>
        <dbReference type="ARBA" id="ARBA00005336"/>
    </source>
</evidence>
<keyword evidence="4" id="KW-0732">Signal</keyword>
<dbReference type="EC" id="3.2.1.21" evidence="3"/>
<dbReference type="Gene3D" id="3.20.20.300">
    <property type="entry name" value="Glycoside hydrolase, family 3, N-terminal domain"/>
    <property type="match status" value="1"/>
</dbReference>
<proteinExistence type="inferred from homology"/>
<dbReference type="InterPro" id="IPR036881">
    <property type="entry name" value="Glyco_hydro_3_C_sf"/>
</dbReference>
<sequence>MTRTPSSSPSPGASATLDRRVDELLARMSLEDKAAQMFQPMANIAAPEEPGLFGSPSMRELLDRGISHFNILWAAGAREIADWYNAVQRDALGRGAGVPVSISSDPRHAFTDNPAAALMSGPFSQWPEPLGFAAIGSAELVHRWARVIRREYVAVGIRTALHPQIDLATEPRWARISTTFGEDAGLTARLAAAYVRGLQDEDPDGTPAVSAMAKHFPGGGPQQDGEDAHFPYGREQVYPGGNFDQHLEPFEAVIGEGVAQIMPYYGMPVGTAYEEVGFGFNKQIITGLLREKLGYDGIVCTDWGILSSMCWGVEDLTYEERMLKALDAGVDQFGGEWQVEVLVGLVRSGAVDEARIDTSVRRLLREKFRLGLFESPFVDADAAVALVGDAEARAEGLAAQSAAHVLLENAGDSPAHLPLAVGALRVYAEGVDAAAFAGRATVAASPAEADVAILRLAAPWEERGEPGTIESFFHAGSLEFPGAEVERVRALCATVPTIVSVYLDRPAVLTGIAEEAAALLVDFGASDEAFARVLFGESRPEGRLPFDLPSSMAAVVASRSDVPFDTADPLFRFGDGLAYRAGSEGGSSAG</sequence>
<dbReference type="GO" id="GO:0016787">
    <property type="term" value="F:hydrolase activity"/>
    <property type="evidence" value="ECO:0007669"/>
    <property type="project" value="UniProtKB-KW"/>
</dbReference>
<dbReference type="PANTHER" id="PTHR30620">
    <property type="entry name" value="PERIPLASMIC BETA-GLUCOSIDASE-RELATED"/>
    <property type="match status" value="1"/>
</dbReference>
<dbReference type="Proteomes" id="UP001500466">
    <property type="component" value="Unassembled WGS sequence"/>
</dbReference>
<evidence type="ECO:0000256" key="4">
    <source>
        <dbReference type="ARBA" id="ARBA00022729"/>
    </source>
</evidence>
<dbReference type="Gene3D" id="3.40.50.1700">
    <property type="entry name" value="Glycoside hydrolase family 3 C-terminal domain"/>
    <property type="match status" value="1"/>
</dbReference>
<dbReference type="SUPFAM" id="SSF51445">
    <property type="entry name" value="(Trans)glycosidases"/>
    <property type="match status" value="1"/>
</dbReference>
<dbReference type="Pfam" id="PF00933">
    <property type="entry name" value="Glyco_hydro_3"/>
    <property type="match status" value="1"/>
</dbReference>
<feature type="domain" description="Glycoside hydrolase family 3 C-terminal" evidence="8">
    <location>
        <begin position="383"/>
        <end position="579"/>
    </location>
</feature>
<evidence type="ECO:0000259" key="8">
    <source>
        <dbReference type="Pfam" id="PF01915"/>
    </source>
</evidence>
<comment type="catalytic activity">
    <reaction evidence="1">
        <text>Hydrolysis of terminal, non-reducing beta-D-glucosyl residues with release of beta-D-glucose.</text>
        <dbReference type="EC" id="3.2.1.21"/>
    </reaction>
</comment>
<dbReference type="InterPro" id="IPR051915">
    <property type="entry name" value="Cellulose_Degrad_GH3"/>
</dbReference>
<dbReference type="PANTHER" id="PTHR30620:SF16">
    <property type="entry name" value="LYSOSOMAL BETA GLUCOSIDASE"/>
    <property type="match status" value="1"/>
</dbReference>
<dbReference type="Pfam" id="PF01915">
    <property type="entry name" value="Glyco_hydro_3_C"/>
    <property type="match status" value="1"/>
</dbReference>
<comment type="similarity">
    <text evidence="2">Belongs to the glycosyl hydrolase 3 family.</text>
</comment>
<evidence type="ECO:0000313" key="9">
    <source>
        <dbReference type="EMBL" id="GAA4981772.1"/>
    </source>
</evidence>
<dbReference type="PRINTS" id="PR00133">
    <property type="entry name" value="GLHYDRLASE3"/>
</dbReference>
<organism evidence="9 10">
    <name type="scientific">Yinghuangia aomiensis</name>
    <dbReference type="NCBI Taxonomy" id="676205"/>
    <lineage>
        <taxon>Bacteria</taxon>
        <taxon>Bacillati</taxon>
        <taxon>Actinomycetota</taxon>
        <taxon>Actinomycetes</taxon>
        <taxon>Kitasatosporales</taxon>
        <taxon>Streptomycetaceae</taxon>
        <taxon>Yinghuangia</taxon>
    </lineage>
</organism>